<gene>
    <name evidence="2" type="ORF">DI563_03625</name>
</gene>
<dbReference type="SUPFAM" id="SSF54909">
    <property type="entry name" value="Dimeric alpha+beta barrel"/>
    <property type="match status" value="1"/>
</dbReference>
<evidence type="ECO:0000313" key="2">
    <source>
        <dbReference type="EMBL" id="PZQ77467.1"/>
    </source>
</evidence>
<organism evidence="2 3">
    <name type="scientific">Variovorax paradoxus</name>
    <dbReference type="NCBI Taxonomy" id="34073"/>
    <lineage>
        <taxon>Bacteria</taxon>
        <taxon>Pseudomonadati</taxon>
        <taxon>Pseudomonadota</taxon>
        <taxon>Betaproteobacteria</taxon>
        <taxon>Burkholderiales</taxon>
        <taxon>Comamonadaceae</taxon>
        <taxon>Variovorax</taxon>
    </lineage>
</organism>
<proteinExistence type="predicted"/>
<dbReference type="InterPro" id="IPR011008">
    <property type="entry name" value="Dimeric_a/b-barrel"/>
</dbReference>
<dbReference type="Pfam" id="PF03992">
    <property type="entry name" value="ABM"/>
    <property type="match status" value="1"/>
</dbReference>
<reference evidence="2 3" key="1">
    <citation type="submission" date="2017-08" db="EMBL/GenBank/DDBJ databases">
        <title>Infants hospitalized years apart are colonized by the same room-sourced microbial strains.</title>
        <authorList>
            <person name="Brooks B."/>
            <person name="Olm M.R."/>
            <person name="Firek B.A."/>
            <person name="Baker R."/>
            <person name="Thomas B.C."/>
            <person name="Morowitz M.J."/>
            <person name="Banfield J.F."/>
        </authorList>
    </citation>
    <scope>NUCLEOTIDE SEQUENCE [LARGE SCALE GENOMIC DNA]</scope>
    <source>
        <strain evidence="2">S2_005_003_R2_41</strain>
    </source>
</reference>
<sequence>MTRYFSILPLTAAPEVRSDAVATFIENGVIETCRDVIPGFINGSLLQSRHDPSSACVLVEWRDEMAYEAWMNSPHRGGGKRLFDPPGRSHLYELVHRVDR</sequence>
<dbReference type="AlphaFoldDB" id="A0A2W5S404"/>
<feature type="domain" description="ABM" evidence="1">
    <location>
        <begin position="16"/>
        <end position="75"/>
    </location>
</feature>
<protein>
    <recommendedName>
        <fullName evidence="1">ABM domain-containing protein</fullName>
    </recommendedName>
</protein>
<comment type="caution">
    <text evidence="2">The sequence shown here is derived from an EMBL/GenBank/DDBJ whole genome shotgun (WGS) entry which is preliminary data.</text>
</comment>
<accession>A0A2W5S404</accession>
<dbReference type="Proteomes" id="UP000249135">
    <property type="component" value="Unassembled WGS sequence"/>
</dbReference>
<evidence type="ECO:0000313" key="3">
    <source>
        <dbReference type="Proteomes" id="UP000249135"/>
    </source>
</evidence>
<evidence type="ECO:0000259" key="1">
    <source>
        <dbReference type="Pfam" id="PF03992"/>
    </source>
</evidence>
<dbReference type="InterPro" id="IPR007138">
    <property type="entry name" value="ABM_dom"/>
</dbReference>
<dbReference type="EMBL" id="QFPP01000018">
    <property type="protein sequence ID" value="PZQ77467.1"/>
    <property type="molecule type" value="Genomic_DNA"/>
</dbReference>
<name>A0A2W5S404_VARPD</name>
<dbReference type="Gene3D" id="3.30.70.100">
    <property type="match status" value="1"/>
</dbReference>